<feature type="domain" description="Phosphatidic acid phosphatase type 2/haloperoxidase" evidence="2">
    <location>
        <begin position="101"/>
        <end position="231"/>
    </location>
</feature>
<gene>
    <name evidence="3" type="ORF">HIV01_009980</name>
</gene>
<feature type="transmembrane region" description="Helical" evidence="1">
    <location>
        <begin position="14"/>
        <end position="34"/>
    </location>
</feature>
<feature type="transmembrane region" description="Helical" evidence="1">
    <location>
        <begin position="100"/>
        <end position="118"/>
    </location>
</feature>
<evidence type="ECO:0000259" key="2">
    <source>
        <dbReference type="Pfam" id="PF01569"/>
    </source>
</evidence>
<name>A0ABX7R8A0_9GAMM</name>
<dbReference type="RefSeq" id="WP_200606807.1">
    <property type="nucleotide sequence ID" value="NZ_CP071517.1"/>
</dbReference>
<evidence type="ECO:0000313" key="3">
    <source>
        <dbReference type="EMBL" id="QSX73579.1"/>
    </source>
</evidence>
<dbReference type="InterPro" id="IPR036938">
    <property type="entry name" value="PAP2/HPO_sf"/>
</dbReference>
<feature type="transmembrane region" description="Helical" evidence="1">
    <location>
        <begin position="69"/>
        <end position="88"/>
    </location>
</feature>
<dbReference type="CDD" id="cd03396">
    <property type="entry name" value="PAP2_like_6"/>
    <property type="match status" value="1"/>
</dbReference>
<protein>
    <recommendedName>
        <fullName evidence="2">Phosphatidic acid phosphatase type 2/haloperoxidase domain-containing protein</fullName>
    </recommendedName>
</protein>
<proteinExistence type="predicted"/>
<dbReference type="EMBL" id="CP071517">
    <property type="protein sequence ID" value="QSX73579.1"/>
    <property type="molecule type" value="Genomic_DNA"/>
</dbReference>
<keyword evidence="1" id="KW-0812">Transmembrane</keyword>
<feature type="transmembrane region" description="Helical" evidence="1">
    <location>
        <begin position="150"/>
        <end position="174"/>
    </location>
</feature>
<dbReference type="Pfam" id="PF01569">
    <property type="entry name" value="PAP2"/>
    <property type="match status" value="1"/>
</dbReference>
<keyword evidence="4" id="KW-1185">Reference proteome</keyword>
<sequence length="239" mass="26499">MGEREPGLPRDRHFFLTHAWLPLLTFAVLVPVLMGCGGDQWIADHVYAWQGHTWALRRGFVTDRLIHQVGRNLSLVAWLGVAVAWLVARKRAQWSALRRPLAYLLLCVAVTAVVVAWVKSWSNMDCPWDLIRYGGTREYVRLLELRPIGLSRGVCFPAGGASGGYAWVALYFFFAAIRPGWRWAGLAVGLGAGLVFGIAQQLRGAHFLSHDVWTLAISWAVALGLYLAFWEADDAAAGS</sequence>
<organism evidence="3 4">
    <name type="scientific">Lysobacter arenosi</name>
    <dbReference type="NCBI Taxonomy" id="2795387"/>
    <lineage>
        <taxon>Bacteria</taxon>
        <taxon>Pseudomonadati</taxon>
        <taxon>Pseudomonadota</taxon>
        <taxon>Gammaproteobacteria</taxon>
        <taxon>Lysobacterales</taxon>
        <taxon>Lysobacteraceae</taxon>
        <taxon>Lysobacter</taxon>
    </lineage>
</organism>
<accession>A0ABX7R8A0</accession>
<feature type="transmembrane region" description="Helical" evidence="1">
    <location>
        <begin position="212"/>
        <end position="230"/>
    </location>
</feature>
<dbReference type="SUPFAM" id="SSF48317">
    <property type="entry name" value="Acid phosphatase/Vanadium-dependent haloperoxidase"/>
    <property type="match status" value="1"/>
</dbReference>
<keyword evidence="1" id="KW-0472">Membrane</keyword>
<feature type="transmembrane region" description="Helical" evidence="1">
    <location>
        <begin position="181"/>
        <end position="200"/>
    </location>
</feature>
<dbReference type="InterPro" id="IPR000326">
    <property type="entry name" value="PAP2/HPO"/>
</dbReference>
<dbReference type="Proteomes" id="UP000663400">
    <property type="component" value="Chromosome"/>
</dbReference>
<keyword evidence="1" id="KW-1133">Transmembrane helix</keyword>
<reference evidence="3 4" key="1">
    <citation type="submission" date="2021-02" db="EMBL/GenBank/DDBJ databases">
        <title>Lysobacter arenosi sp. nov., isolated from soil of gangwondo yeongwol, south Korea.</title>
        <authorList>
            <person name="Kim K.R."/>
            <person name="Kim K.H."/>
            <person name="Jeon C.O."/>
        </authorList>
    </citation>
    <scope>NUCLEOTIDE SEQUENCE [LARGE SCALE GENOMIC DNA]</scope>
    <source>
        <strain evidence="3 4">R7</strain>
    </source>
</reference>
<evidence type="ECO:0000313" key="4">
    <source>
        <dbReference type="Proteomes" id="UP000663400"/>
    </source>
</evidence>
<evidence type="ECO:0000256" key="1">
    <source>
        <dbReference type="SAM" id="Phobius"/>
    </source>
</evidence>